<evidence type="ECO:0008006" key="4">
    <source>
        <dbReference type="Google" id="ProtNLM"/>
    </source>
</evidence>
<organism evidence="2 3">
    <name type="scientific">Methylocapsa palsarum</name>
    <dbReference type="NCBI Taxonomy" id="1612308"/>
    <lineage>
        <taxon>Bacteria</taxon>
        <taxon>Pseudomonadati</taxon>
        <taxon>Pseudomonadota</taxon>
        <taxon>Alphaproteobacteria</taxon>
        <taxon>Hyphomicrobiales</taxon>
        <taxon>Beijerinckiaceae</taxon>
        <taxon>Methylocapsa</taxon>
    </lineage>
</organism>
<name>A0A1I3WSK1_9HYPH</name>
<sequence length="75" mass="7140">MGGLVGTNTGMVSNSYSTGAIGGVLNSATDISGLVGANPGSVTSSYWDTETSGQSKGTGTSMSPSGLAPLTAPVA</sequence>
<dbReference type="Gene3D" id="2.160.20.110">
    <property type="match status" value="1"/>
</dbReference>
<evidence type="ECO:0000313" key="3">
    <source>
        <dbReference type="Proteomes" id="UP000198755"/>
    </source>
</evidence>
<keyword evidence="3" id="KW-1185">Reference proteome</keyword>
<accession>A0A1I3WSK1</accession>
<evidence type="ECO:0000256" key="1">
    <source>
        <dbReference type="SAM" id="MobiDB-lite"/>
    </source>
</evidence>
<gene>
    <name evidence="2" type="ORF">SAMN05444581_10242</name>
</gene>
<evidence type="ECO:0000313" key="2">
    <source>
        <dbReference type="EMBL" id="SFK09431.1"/>
    </source>
</evidence>
<dbReference type="AlphaFoldDB" id="A0A1I3WSK1"/>
<feature type="region of interest" description="Disordered" evidence="1">
    <location>
        <begin position="44"/>
        <end position="75"/>
    </location>
</feature>
<protein>
    <recommendedName>
        <fullName evidence="4">Filamentous hemagglutinin</fullName>
    </recommendedName>
</protein>
<proteinExistence type="predicted"/>
<dbReference type="Proteomes" id="UP000198755">
    <property type="component" value="Unassembled WGS sequence"/>
</dbReference>
<feature type="compositionally biased region" description="Polar residues" evidence="1">
    <location>
        <begin position="44"/>
        <end position="64"/>
    </location>
</feature>
<reference evidence="2 3" key="1">
    <citation type="submission" date="2016-10" db="EMBL/GenBank/DDBJ databases">
        <authorList>
            <person name="de Groot N.N."/>
        </authorList>
    </citation>
    <scope>NUCLEOTIDE SEQUENCE [LARGE SCALE GENOMIC DNA]</scope>
    <source>
        <strain evidence="2 3">NE2</strain>
    </source>
</reference>
<dbReference type="EMBL" id="FOSN01000002">
    <property type="protein sequence ID" value="SFK09431.1"/>
    <property type="molecule type" value="Genomic_DNA"/>
</dbReference>